<name>A0ABT8DV55_9BURK</name>
<protein>
    <submittedName>
        <fullName evidence="3">DUF6265 family protein</fullName>
    </submittedName>
</protein>
<accession>A0ABT8DV55</accession>
<dbReference type="Proteomes" id="UP001228044">
    <property type="component" value="Unassembled WGS sequence"/>
</dbReference>
<dbReference type="Gene3D" id="2.40.350.10">
    <property type="entry name" value="SO1590-like"/>
    <property type="match status" value="1"/>
</dbReference>
<dbReference type="InterPro" id="IPR023159">
    <property type="entry name" value="SO1590-like_sf"/>
</dbReference>
<dbReference type="InterPro" id="IPR021607">
    <property type="entry name" value="DUF3224"/>
</dbReference>
<evidence type="ECO:0000313" key="4">
    <source>
        <dbReference type="Proteomes" id="UP001228044"/>
    </source>
</evidence>
<dbReference type="SUPFAM" id="SSF159238">
    <property type="entry name" value="SO1590-like"/>
    <property type="match status" value="1"/>
</dbReference>
<evidence type="ECO:0000313" key="3">
    <source>
        <dbReference type="EMBL" id="MDN3922013.1"/>
    </source>
</evidence>
<reference evidence="3 4" key="1">
    <citation type="submission" date="2023-06" db="EMBL/GenBank/DDBJ databases">
        <title>Pelomonas sp. PFR6 16S ribosomal RNA gene Genome sequencing and assembly.</title>
        <authorList>
            <person name="Woo H."/>
        </authorList>
    </citation>
    <scope>NUCLEOTIDE SEQUENCE [LARGE SCALE GENOMIC DNA]</scope>
    <source>
        <strain evidence="3 4">PFR6</strain>
    </source>
</reference>
<evidence type="ECO:0000256" key="1">
    <source>
        <dbReference type="SAM" id="SignalP"/>
    </source>
</evidence>
<keyword evidence="1" id="KW-0732">Signal</keyword>
<dbReference type="RefSeq" id="WP_290360311.1">
    <property type="nucleotide sequence ID" value="NZ_JAUHHC010000004.1"/>
</dbReference>
<organism evidence="3 4">
    <name type="scientific">Roseateles violae</name>
    <dbReference type="NCBI Taxonomy" id="3058042"/>
    <lineage>
        <taxon>Bacteria</taxon>
        <taxon>Pseudomonadati</taxon>
        <taxon>Pseudomonadota</taxon>
        <taxon>Betaproteobacteria</taxon>
        <taxon>Burkholderiales</taxon>
        <taxon>Sphaerotilaceae</taxon>
        <taxon>Roseateles</taxon>
    </lineage>
</organism>
<keyword evidence="4" id="KW-1185">Reference proteome</keyword>
<comment type="caution">
    <text evidence="3">The sequence shown here is derived from an EMBL/GenBank/DDBJ whole genome shotgun (WGS) entry which is preliminary data.</text>
</comment>
<sequence>MRDAGLLLTAALMLMPAAASAQADALGRLGWLAGCWTRIAAPGLDAGSGEQWTAAAGGAMLGLARTVRGGRTVEHEFMRIHLGGDGRLLYSAQPSGQAPADFALLRQGENEIVFENPRHDFPQRIVYRLEAPGRLLARIEGQRGGAARTIDFALQRSACDGDSTARKATAMSTTTMKISGEFEVTMQPQAAEAHAAGPGRMGLDKRYHGALEASAIGQMLALRTAVQGSAGYVAIETVSGTLAGRRGSFALQHSGTMDRGTPFLTIGVIPDSGTEQLQGLKGQMQIRIEGGKHFYDFEYQLPEAGP</sequence>
<dbReference type="InterPro" id="IPR046232">
    <property type="entry name" value="DUF6265"/>
</dbReference>
<dbReference type="Pfam" id="PF11528">
    <property type="entry name" value="DUF3224"/>
    <property type="match status" value="1"/>
</dbReference>
<gene>
    <name evidence="3" type="ORF">QWJ38_17110</name>
</gene>
<dbReference type="Pfam" id="PF19780">
    <property type="entry name" value="DUF6265"/>
    <property type="match status" value="1"/>
</dbReference>
<feature type="signal peptide" evidence="1">
    <location>
        <begin position="1"/>
        <end position="21"/>
    </location>
</feature>
<proteinExistence type="predicted"/>
<evidence type="ECO:0000259" key="2">
    <source>
        <dbReference type="Pfam" id="PF19780"/>
    </source>
</evidence>
<feature type="chain" id="PRO_5047453214" evidence="1">
    <location>
        <begin position="22"/>
        <end position="306"/>
    </location>
</feature>
<dbReference type="EMBL" id="JAUHHC010000004">
    <property type="protein sequence ID" value="MDN3922013.1"/>
    <property type="molecule type" value="Genomic_DNA"/>
</dbReference>
<feature type="domain" description="DUF6265" evidence="2">
    <location>
        <begin position="31"/>
        <end position="140"/>
    </location>
</feature>